<protein>
    <recommendedName>
        <fullName evidence="5">Arsenate reductase</fullName>
    </recommendedName>
</protein>
<dbReference type="EMBL" id="JABJRC010000005">
    <property type="protein sequence ID" value="NOL42709.1"/>
    <property type="molecule type" value="Genomic_DNA"/>
</dbReference>
<evidence type="ECO:0008006" key="5">
    <source>
        <dbReference type="Google" id="ProtNLM"/>
    </source>
</evidence>
<keyword evidence="3" id="KW-1185">Reference proteome</keyword>
<reference evidence="2 3" key="1">
    <citation type="submission" date="2020-05" db="EMBL/GenBank/DDBJ databases">
        <title>Genome sequence of Kribbella sandramycini ATCC 39419.</title>
        <authorList>
            <person name="Maclea K.S."/>
            <person name="Fair J.L."/>
        </authorList>
    </citation>
    <scope>NUCLEOTIDE SEQUENCE [LARGE SCALE GENOMIC DNA]</scope>
    <source>
        <strain evidence="2 3">ATCC 39419</strain>
    </source>
</reference>
<comment type="caution">
    <text evidence="2">The sequence shown here is derived from an EMBL/GenBank/DDBJ whole genome shotgun (WGS) entry which is preliminary data.</text>
</comment>
<name>A0A7Y4P235_9ACTN</name>
<dbReference type="EMBL" id="JACHKF010000001">
    <property type="protein sequence ID" value="MBB6566636.1"/>
    <property type="molecule type" value="Genomic_DNA"/>
</dbReference>
<dbReference type="Proteomes" id="UP000534306">
    <property type="component" value="Unassembled WGS sequence"/>
</dbReference>
<proteinExistence type="predicted"/>
<evidence type="ECO:0000313" key="4">
    <source>
        <dbReference type="Proteomes" id="UP000553957"/>
    </source>
</evidence>
<evidence type="ECO:0000313" key="1">
    <source>
        <dbReference type="EMBL" id="MBB6566636.1"/>
    </source>
</evidence>
<evidence type="ECO:0000313" key="3">
    <source>
        <dbReference type="Proteomes" id="UP000534306"/>
    </source>
</evidence>
<sequence>MTSEPPADLDWAPQACTLPTAARPLRLAEFDELFRTGLLALDRLSPTALRLHLTAASEPTARDLTARESSCCSFFTFDHLTTPSDGLLLDVTVPTEHVDVLDGLAARAAAAAEVTT</sequence>
<reference evidence="1 4" key="2">
    <citation type="submission" date="2020-08" db="EMBL/GenBank/DDBJ databases">
        <title>Sequencing the genomes of 1000 actinobacteria strains.</title>
        <authorList>
            <person name="Klenk H.-P."/>
        </authorList>
    </citation>
    <scope>NUCLEOTIDE SEQUENCE [LARGE SCALE GENOMIC DNA]</scope>
    <source>
        <strain evidence="1 4">DSM 15626</strain>
    </source>
</reference>
<accession>A0A7Y4P235</accession>
<dbReference type="AlphaFoldDB" id="A0A7Y4P235"/>
<dbReference type="Proteomes" id="UP000553957">
    <property type="component" value="Unassembled WGS sequence"/>
</dbReference>
<organism evidence="2 3">
    <name type="scientific">Kribbella sandramycini</name>
    <dbReference type="NCBI Taxonomy" id="60450"/>
    <lineage>
        <taxon>Bacteria</taxon>
        <taxon>Bacillati</taxon>
        <taxon>Actinomycetota</taxon>
        <taxon>Actinomycetes</taxon>
        <taxon>Propionibacteriales</taxon>
        <taxon>Kribbellaceae</taxon>
        <taxon>Kribbella</taxon>
    </lineage>
</organism>
<dbReference type="RefSeq" id="WP_171675209.1">
    <property type="nucleotide sequence ID" value="NZ_BAAAGT010000004.1"/>
</dbReference>
<evidence type="ECO:0000313" key="2">
    <source>
        <dbReference type="EMBL" id="NOL42709.1"/>
    </source>
</evidence>
<gene>
    <name evidence="1" type="ORF">HNR71_002273</name>
    <name evidence="2" type="ORF">HPO96_20910</name>
</gene>